<accession>A0AAV2QXW3</accession>
<evidence type="ECO:0000313" key="2">
    <source>
        <dbReference type="Proteomes" id="UP001497623"/>
    </source>
</evidence>
<protein>
    <submittedName>
        <fullName evidence="1">Uncharacterized protein</fullName>
    </submittedName>
</protein>
<keyword evidence="2" id="KW-1185">Reference proteome</keyword>
<evidence type="ECO:0000313" key="1">
    <source>
        <dbReference type="EMBL" id="CAL4106982.1"/>
    </source>
</evidence>
<name>A0AAV2QXW3_MEGNR</name>
<gene>
    <name evidence="1" type="ORF">MNOR_LOCUS18455</name>
</gene>
<organism evidence="1 2">
    <name type="scientific">Meganyctiphanes norvegica</name>
    <name type="common">Northern krill</name>
    <name type="synonym">Thysanopoda norvegica</name>
    <dbReference type="NCBI Taxonomy" id="48144"/>
    <lineage>
        <taxon>Eukaryota</taxon>
        <taxon>Metazoa</taxon>
        <taxon>Ecdysozoa</taxon>
        <taxon>Arthropoda</taxon>
        <taxon>Crustacea</taxon>
        <taxon>Multicrustacea</taxon>
        <taxon>Malacostraca</taxon>
        <taxon>Eumalacostraca</taxon>
        <taxon>Eucarida</taxon>
        <taxon>Euphausiacea</taxon>
        <taxon>Euphausiidae</taxon>
        <taxon>Meganyctiphanes</taxon>
    </lineage>
</organism>
<comment type="caution">
    <text evidence="1">The sequence shown here is derived from an EMBL/GenBank/DDBJ whole genome shotgun (WGS) entry which is preliminary data.</text>
</comment>
<reference evidence="1 2" key="1">
    <citation type="submission" date="2024-05" db="EMBL/GenBank/DDBJ databases">
        <authorList>
            <person name="Wallberg A."/>
        </authorList>
    </citation>
    <scope>NUCLEOTIDE SEQUENCE [LARGE SCALE GENOMIC DNA]</scope>
</reference>
<proteinExistence type="predicted"/>
<sequence>MFTNLSPCILENAVPCLLMLSDPTTEWFLFHIMVTMEVHHIVVLQWLEATEAPFQHLRVILHYIKSMTDYKNLCQIPLKCIVYHLVYLELLQTNPDIDMHANIVG</sequence>
<dbReference type="EMBL" id="CAXKWB010013211">
    <property type="protein sequence ID" value="CAL4106982.1"/>
    <property type="molecule type" value="Genomic_DNA"/>
</dbReference>
<feature type="non-terminal residue" evidence="1">
    <location>
        <position position="105"/>
    </location>
</feature>
<dbReference type="Proteomes" id="UP001497623">
    <property type="component" value="Unassembled WGS sequence"/>
</dbReference>
<dbReference type="AlphaFoldDB" id="A0AAV2QXW3"/>